<evidence type="ECO:0000313" key="1">
    <source>
        <dbReference type="Proteomes" id="UP000887565"/>
    </source>
</evidence>
<evidence type="ECO:0000313" key="2">
    <source>
        <dbReference type="WBParaSite" id="nRc.2.0.1.t18801-RA"/>
    </source>
</evidence>
<organism evidence="1 2">
    <name type="scientific">Romanomermis culicivorax</name>
    <name type="common">Nematode worm</name>
    <dbReference type="NCBI Taxonomy" id="13658"/>
    <lineage>
        <taxon>Eukaryota</taxon>
        <taxon>Metazoa</taxon>
        <taxon>Ecdysozoa</taxon>
        <taxon>Nematoda</taxon>
        <taxon>Enoplea</taxon>
        <taxon>Dorylaimia</taxon>
        <taxon>Mermithida</taxon>
        <taxon>Mermithoidea</taxon>
        <taxon>Mermithidae</taxon>
        <taxon>Romanomermis</taxon>
    </lineage>
</organism>
<name>A0A915IZE4_ROMCU</name>
<keyword evidence="1" id="KW-1185">Reference proteome</keyword>
<accession>A0A915IZE4</accession>
<protein>
    <submittedName>
        <fullName evidence="2">Uncharacterized protein</fullName>
    </submittedName>
</protein>
<dbReference type="Proteomes" id="UP000887565">
    <property type="component" value="Unplaced"/>
</dbReference>
<dbReference type="AlphaFoldDB" id="A0A915IZE4"/>
<dbReference type="WBParaSite" id="nRc.2.0.1.t18801-RA">
    <property type="protein sequence ID" value="nRc.2.0.1.t18801-RA"/>
    <property type="gene ID" value="nRc.2.0.1.g18801"/>
</dbReference>
<proteinExistence type="predicted"/>
<reference evidence="2" key="1">
    <citation type="submission" date="2022-11" db="UniProtKB">
        <authorList>
            <consortium name="WormBaseParasite"/>
        </authorList>
    </citation>
    <scope>IDENTIFICATION</scope>
</reference>
<sequence length="168" mass="17987">MLTKASVHTLTAEELLNHPTGVDLELADKELLDTLIFDLSIAKLPTSTEVSALPMPAAPSDITGTATQITHFLKLMLKEISNITPVPMDESTFIQPAAMDAKMNTATDQMLTDIPEESTIDQCMSMDVVPVEPAATLPLMASAVDLQIYLVTLAILPSPQIINTIAAT</sequence>